<dbReference type="PANTHER" id="PTHR31068:SF0">
    <property type="entry name" value="MITOCHONDRIAL DISTRIBUTION AND MORPHOLOGY PROTEIN 31"/>
    <property type="match status" value="1"/>
</dbReference>
<feature type="compositionally biased region" description="Basic and acidic residues" evidence="10">
    <location>
        <begin position="547"/>
        <end position="567"/>
    </location>
</feature>
<dbReference type="GO" id="GO:0007005">
    <property type="term" value="P:mitochondrion organization"/>
    <property type="evidence" value="ECO:0007669"/>
    <property type="project" value="InterPro"/>
</dbReference>
<keyword evidence="13" id="KW-1185">Reference proteome</keyword>
<feature type="region of interest" description="Disordered" evidence="10">
    <location>
        <begin position="32"/>
        <end position="66"/>
    </location>
</feature>
<feature type="region of interest" description="Disordered" evidence="10">
    <location>
        <begin position="84"/>
        <end position="153"/>
    </location>
</feature>
<dbReference type="PANTHER" id="PTHR31068">
    <property type="entry name" value="MITOCHONDRIAL DISTRIBUTION AND MORPHOLOGY PROTEIN 31"/>
    <property type="match status" value="1"/>
</dbReference>
<evidence type="ECO:0000256" key="9">
    <source>
        <dbReference type="ARBA" id="ARBA00025191"/>
    </source>
</evidence>
<evidence type="ECO:0000256" key="10">
    <source>
        <dbReference type="SAM" id="MobiDB-lite"/>
    </source>
</evidence>
<evidence type="ECO:0000256" key="8">
    <source>
        <dbReference type="ARBA" id="ARBA00023136"/>
    </source>
</evidence>
<dbReference type="EMBL" id="MU005769">
    <property type="protein sequence ID" value="KAF2710325.1"/>
    <property type="molecule type" value="Genomic_DNA"/>
</dbReference>
<evidence type="ECO:0000256" key="11">
    <source>
        <dbReference type="SAM" id="Phobius"/>
    </source>
</evidence>
<comment type="function">
    <text evidence="9">Involved in the organization of the mitochondrial membranes and the global structure of the mitochondria. Also required for mitochondrial distribution and mobility as well as for the maintenance of mitochondrial DNA nucleoids structures.</text>
</comment>
<evidence type="ECO:0008006" key="14">
    <source>
        <dbReference type="Google" id="ProtNLM"/>
    </source>
</evidence>
<evidence type="ECO:0000313" key="13">
    <source>
        <dbReference type="Proteomes" id="UP000799428"/>
    </source>
</evidence>
<feature type="compositionally biased region" description="Low complexity" evidence="10">
    <location>
        <begin position="48"/>
        <end position="66"/>
    </location>
</feature>
<keyword evidence="7" id="KW-0496">Mitochondrion</keyword>
<accession>A0A6G1KCR1</accession>
<feature type="transmembrane region" description="Helical" evidence="11">
    <location>
        <begin position="210"/>
        <end position="237"/>
    </location>
</feature>
<feature type="region of interest" description="Disordered" evidence="10">
    <location>
        <begin position="540"/>
        <end position="567"/>
    </location>
</feature>
<dbReference type="OrthoDB" id="17678at2759"/>
<keyword evidence="5" id="KW-0809">Transit peptide</keyword>
<evidence type="ECO:0000256" key="7">
    <source>
        <dbReference type="ARBA" id="ARBA00023128"/>
    </source>
</evidence>
<comment type="similarity">
    <text evidence="2">Belongs to the MDM31/MDM32 family.</text>
</comment>
<feature type="compositionally biased region" description="Basic residues" evidence="10">
    <location>
        <begin position="87"/>
        <end position="107"/>
    </location>
</feature>
<keyword evidence="6 11" id="KW-1133">Transmembrane helix</keyword>
<evidence type="ECO:0000256" key="1">
    <source>
        <dbReference type="ARBA" id="ARBA00004273"/>
    </source>
</evidence>
<dbReference type="AlphaFoldDB" id="A0A6G1KCR1"/>
<keyword evidence="4" id="KW-0999">Mitochondrion inner membrane</keyword>
<organism evidence="12 13">
    <name type="scientific">Pleomassaria siparia CBS 279.74</name>
    <dbReference type="NCBI Taxonomy" id="1314801"/>
    <lineage>
        <taxon>Eukaryota</taxon>
        <taxon>Fungi</taxon>
        <taxon>Dikarya</taxon>
        <taxon>Ascomycota</taxon>
        <taxon>Pezizomycotina</taxon>
        <taxon>Dothideomycetes</taxon>
        <taxon>Pleosporomycetidae</taxon>
        <taxon>Pleosporales</taxon>
        <taxon>Pleomassariaceae</taxon>
        <taxon>Pleomassaria</taxon>
    </lineage>
</organism>
<proteinExistence type="inferred from homology"/>
<keyword evidence="8 11" id="KW-0472">Membrane</keyword>
<name>A0A6G1KCR1_9PLEO</name>
<keyword evidence="3 11" id="KW-0812">Transmembrane</keyword>
<evidence type="ECO:0000256" key="3">
    <source>
        <dbReference type="ARBA" id="ARBA00022692"/>
    </source>
</evidence>
<dbReference type="InterPro" id="IPR012571">
    <property type="entry name" value="Mdm31/Mdm32"/>
</dbReference>
<gene>
    <name evidence="12" type="ORF">K504DRAFT_377024</name>
</gene>
<evidence type="ECO:0000256" key="5">
    <source>
        <dbReference type="ARBA" id="ARBA00022946"/>
    </source>
</evidence>
<evidence type="ECO:0000256" key="2">
    <source>
        <dbReference type="ARBA" id="ARBA00005687"/>
    </source>
</evidence>
<evidence type="ECO:0000313" key="12">
    <source>
        <dbReference type="EMBL" id="KAF2710325.1"/>
    </source>
</evidence>
<dbReference type="GO" id="GO:0005743">
    <property type="term" value="C:mitochondrial inner membrane"/>
    <property type="evidence" value="ECO:0007669"/>
    <property type="project" value="UniProtKB-SubCell"/>
</dbReference>
<reference evidence="12" key="1">
    <citation type="journal article" date="2020" name="Stud. Mycol.">
        <title>101 Dothideomycetes genomes: a test case for predicting lifestyles and emergence of pathogens.</title>
        <authorList>
            <person name="Haridas S."/>
            <person name="Albert R."/>
            <person name="Binder M."/>
            <person name="Bloem J."/>
            <person name="Labutti K."/>
            <person name="Salamov A."/>
            <person name="Andreopoulos B."/>
            <person name="Baker S."/>
            <person name="Barry K."/>
            <person name="Bills G."/>
            <person name="Bluhm B."/>
            <person name="Cannon C."/>
            <person name="Castanera R."/>
            <person name="Culley D."/>
            <person name="Daum C."/>
            <person name="Ezra D."/>
            <person name="Gonzalez J."/>
            <person name="Henrissat B."/>
            <person name="Kuo A."/>
            <person name="Liang C."/>
            <person name="Lipzen A."/>
            <person name="Lutzoni F."/>
            <person name="Magnuson J."/>
            <person name="Mondo S."/>
            <person name="Nolan M."/>
            <person name="Ohm R."/>
            <person name="Pangilinan J."/>
            <person name="Park H.-J."/>
            <person name="Ramirez L."/>
            <person name="Alfaro M."/>
            <person name="Sun H."/>
            <person name="Tritt A."/>
            <person name="Yoshinaga Y."/>
            <person name="Zwiers L.-H."/>
            <person name="Turgeon B."/>
            <person name="Goodwin S."/>
            <person name="Spatafora J."/>
            <person name="Crous P."/>
            <person name="Grigoriev I."/>
        </authorList>
    </citation>
    <scope>NUCLEOTIDE SEQUENCE</scope>
    <source>
        <strain evidence="12">CBS 279.74</strain>
    </source>
</reference>
<evidence type="ECO:0000256" key="4">
    <source>
        <dbReference type="ARBA" id="ARBA00022792"/>
    </source>
</evidence>
<dbReference type="Pfam" id="PF08118">
    <property type="entry name" value="MDM31_MDM32"/>
    <property type="match status" value="1"/>
</dbReference>
<protein>
    <recommendedName>
        <fullName evidence="14">Mitochondrial distribution and morphology protein family 31/32</fullName>
    </recommendedName>
</protein>
<sequence>MSRNVGFTASAYLRRPAVGLQTPLPRLASLLRAPSIPSPPQRSFGSKSRAVSHSANGSSSLLASPLGPRVVNHESVTTAAAAAWRRCASRKASPKPHRRIGAIRRNKSSVSNGSPPKQRRPTPAPQAPTVQRSPQPQAPPSKPSATPPGTQAETTPLLERIPHALPHLYRPTKAELLEAASGFWSRIKVHFKWLTIRSGRPFNADEIYALFSWLIAAHILWIVVGTTTFFSLTIFLINTVFAQETLAKWIGNYLTSHSGIKVVFESAVVPKWKDGVISFRRVFVSRRPGQGRAKVSKGSQVSAAAAAAAIAQKEKDIAEGIVEEEDTNYTQFDISIDTVNVTLSFSKWFNGKGLLRDVEIKGIRGVVDRTSVHALEEYVDPRTYKHEHQPGDFELDSFKMEDLLVTVYQPNKFRPFSVSIFSCDLPQLRKQWLFYDFLSANMMSGSFDNSLFTIHPRQSHNYTGLGESRDGEDGNTWKKHSRIRVDGLNIDHVNRGYDGPFSWIHEGDVDIVMDVMLPSDNDDSIAKVMSDMYDRMEATVTSTSHKHLSDHAAHEPEERHHEKTVEEQDQDKRFIIMDVRVHLNDVRAAVPIFTKDISYVNNALVRPIVAYINSRKTFIPVNCRVVKNVSEFDGSWTIYDSGLMDDLSREMYDAFARDVLNDHSARKRRIKKVGIWTLQLAAQALFLGLAGNIA</sequence>
<dbReference type="GO" id="GO:0000001">
    <property type="term" value="P:mitochondrion inheritance"/>
    <property type="evidence" value="ECO:0007669"/>
    <property type="project" value="InterPro"/>
</dbReference>
<evidence type="ECO:0000256" key="6">
    <source>
        <dbReference type="ARBA" id="ARBA00022989"/>
    </source>
</evidence>
<dbReference type="Proteomes" id="UP000799428">
    <property type="component" value="Unassembled WGS sequence"/>
</dbReference>
<comment type="subcellular location">
    <subcellularLocation>
        <location evidence="1">Mitochondrion inner membrane</location>
    </subcellularLocation>
</comment>
<feature type="compositionally biased region" description="Pro residues" evidence="10">
    <location>
        <begin position="136"/>
        <end position="146"/>
    </location>
</feature>